<dbReference type="Gene3D" id="3.10.100.10">
    <property type="entry name" value="Mannose-Binding Protein A, subunit A"/>
    <property type="match status" value="1"/>
</dbReference>
<name>A0A9P1ID58_9PELO</name>
<protein>
    <recommendedName>
        <fullName evidence="2">C-type lectin domain-containing protein</fullName>
    </recommendedName>
</protein>
<gene>
    <name evidence="3" type="ORF">CAMP_LOCUS5558</name>
</gene>
<dbReference type="Proteomes" id="UP001152747">
    <property type="component" value="Unassembled WGS sequence"/>
</dbReference>
<feature type="domain" description="C-type lectin" evidence="2">
    <location>
        <begin position="144"/>
        <end position="232"/>
    </location>
</feature>
<dbReference type="Pfam" id="PF08277">
    <property type="entry name" value="PAN_3"/>
    <property type="match status" value="1"/>
</dbReference>
<dbReference type="SUPFAM" id="SSF56436">
    <property type="entry name" value="C-type lectin-like"/>
    <property type="match status" value="1"/>
</dbReference>
<dbReference type="SMART" id="SM00605">
    <property type="entry name" value="CW"/>
    <property type="match status" value="1"/>
</dbReference>
<keyword evidence="1" id="KW-0732">Signal</keyword>
<feature type="chain" id="PRO_5040316168" description="C-type lectin domain-containing protein" evidence="1">
    <location>
        <begin position="18"/>
        <end position="254"/>
    </location>
</feature>
<dbReference type="InterPro" id="IPR016186">
    <property type="entry name" value="C-type_lectin-like/link_sf"/>
</dbReference>
<dbReference type="InterPro" id="IPR016187">
    <property type="entry name" value="CTDL_fold"/>
</dbReference>
<accession>A0A9P1ID58</accession>
<keyword evidence="4" id="KW-1185">Reference proteome</keyword>
<dbReference type="PROSITE" id="PS50041">
    <property type="entry name" value="C_TYPE_LECTIN_2"/>
    <property type="match status" value="1"/>
</dbReference>
<reference evidence="3" key="1">
    <citation type="submission" date="2022-11" db="EMBL/GenBank/DDBJ databases">
        <authorList>
            <person name="Kikuchi T."/>
        </authorList>
    </citation>
    <scope>NUCLEOTIDE SEQUENCE</scope>
    <source>
        <strain evidence="3">PS1010</strain>
    </source>
</reference>
<evidence type="ECO:0000259" key="2">
    <source>
        <dbReference type="PROSITE" id="PS50041"/>
    </source>
</evidence>
<evidence type="ECO:0000313" key="3">
    <source>
        <dbReference type="EMBL" id="CAI5442921.1"/>
    </source>
</evidence>
<dbReference type="PANTHER" id="PTHR47629:SF7">
    <property type="entry name" value="PAN-3 DOMAIN-CONTAINING PROTEIN"/>
    <property type="match status" value="1"/>
</dbReference>
<proteinExistence type="predicted"/>
<dbReference type="InterPro" id="IPR001304">
    <property type="entry name" value="C-type_lectin-like"/>
</dbReference>
<sequence length="254" mass="28686">MFPLILRFFLIQNTVSSTMLVFYGSPGANINCTSDSTTSWDSCVTNCAENLTCFLAYSSPSITCNYCDFGGFPDITYSSSETDYILALKTDNTTECNSDFELLKVNDFDKLKICPFTWTKFIRENYVVCMQRLYTTFLLNKPLATDRCSTNGWSLLGFENQDELSYWSVPRFPSLSNQSLYIGLEEVNSVFSWTDPWLTGPGVINWAPGHPKIGYDCASMRFTTGLIQSENCTANICLNEPHCTYSVFCGFLMK</sequence>
<dbReference type="AlphaFoldDB" id="A0A9P1ID58"/>
<dbReference type="PANTHER" id="PTHR47629">
    <property type="entry name" value="C-TYPE LECTIN-RELATED"/>
    <property type="match status" value="1"/>
</dbReference>
<evidence type="ECO:0000256" key="1">
    <source>
        <dbReference type="SAM" id="SignalP"/>
    </source>
</evidence>
<feature type="signal peptide" evidence="1">
    <location>
        <begin position="1"/>
        <end position="17"/>
    </location>
</feature>
<comment type="caution">
    <text evidence="3">The sequence shown here is derived from an EMBL/GenBank/DDBJ whole genome shotgun (WGS) entry which is preliminary data.</text>
</comment>
<evidence type="ECO:0000313" key="4">
    <source>
        <dbReference type="Proteomes" id="UP001152747"/>
    </source>
</evidence>
<dbReference type="InterPro" id="IPR006583">
    <property type="entry name" value="PAN-3_domain"/>
</dbReference>
<dbReference type="EMBL" id="CANHGI010000002">
    <property type="protein sequence ID" value="CAI5442921.1"/>
    <property type="molecule type" value="Genomic_DNA"/>
</dbReference>
<organism evidence="3 4">
    <name type="scientific">Caenorhabditis angaria</name>
    <dbReference type="NCBI Taxonomy" id="860376"/>
    <lineage>
        <taxon>Eukaryota</taxon>
        <taxon>Metazoa</taxon>
        <taxon>Ecdysozoa</taxon>
        <taxon>Nematoda</taxon>
        <taxon>Chromadorea</taxon>
        <taxon>Rhabditida</taxon>
        <taxon>Rhabditina</taxon>
        <taxon>Rhabditomorpha</taxon>
        <taxon>Rhabditoidea</taxon>
        <taxon>Rhabditidae</taxon>
        <taxon>Peloderinae</taxon>
        <taxon>Caenorhabditis</taxon>
    </lineage>
</organism>